<feature type="active site" evidence="11">
    <location>
        <position position="293"/>
    </location>
</feature>
<reference evidence="16 17" key="1">
    <citation type="submission" date="2017-08" db="EMBL/GenBank/DDBJ databases">
        <title>WGS of Clinical strains of the CDC Group NO-1 linked to zoonotic infections in humans.</title>
        <authorList>
            <person name="Bernier A.-M."/>
            <person name="Bernard K."/>
        </authorList>
    </citation>
    <scope>NUCLEOTIDE SEQUENCE [LARGE SCALE GENOMIC DNA]</scope>
    <source>
        <strain evidence="16 17">NML03-0146</strain>
    </source>
</reference>
<dbReference type="Gene3D" id="3.30.2010.10">
    <property type="entry name" value="Metalloproteases ('zincins'), catalytic domain"/>
    <property type="match status" value="1"/>
</dbReference>
<dbReference type="RefSeq" id="WP_095549033.1">
    <property type="nucleotide sequence ID" value="NZ_NSJF01000001.1"/>
</dbReference>
<accession>A0A2A2ACI6</accession>
<dbReference type="InterPro" id="IPR001915">
    <property type="entry name" value="Peptidase_M48"/>
</dbReference>
<dbReference type="InterPro" id="IPR032456">
    <property type="entry name" value="Peptidase_M48_N"/>
</dbReference>
<feature type="domain" description="Peptidase M48" evidence="14">
    <location>
        <begin position="223"/>
        <end position="435"/>
    </location>
</feature>
<protein>
    <submittedName>
        <fullName evidence="16">Peptidase M48</fullName>
    </submittedName>
</protein>
<sequence>MSDWSAFAPAPGALPLAGLAQAFVAALLLQTALELWLARRQRRHVLRHRAQVPTAFAQRITLAAHQRAADYTADTVRLGMWESALSALVVLIWTLGGGLDALNQALLRWMGPGLGQQLALMLAFGAISALLNLPLGLYKTFVIEQRHGFNQMSWALWLADALRAVLLGLLLGVPLLAALLWLMQAAGGLWWLWAWALWMGFNLLMLWLYPTWIAPLFNRFEPLADQALEERIRALMQASGFKAQGLFVMDGSRRSAHANAYFTGLGSAKRVVFFDTLLRKLGHGEIEAVLAHELGHFKHRHIAKRLALFALLSVLGFAALGWLLQQPAFFTALGVTPQLDAQGGLLPQAHNALALLLFSIVAGVLGGLLQPLWAQLSRRHEFEADAYAARHSSAQHLAAALLKLYEDNAATLTPDPLYARFHYSHPPASERLARMGQQVQA</sequence>
<evidence type="ECO:0000256" key="3">
    <source>
        <dbReference type="ARBA" id="ARBA00022692"/>
    </source>
</evidence>
<keyword evidence="4 12" id="KW-0479">Metal-binding</keyword>
<keyword evidence="7 12" id="KW-0862">Zinc</keyword>
<keyword evidence="3 13" id="KW-0812">Transmembrane</keyword>
<feature type="binding site" evidence="12">
    <location>
        <position position="296"/>
    </location>
    <ligand>
        <name>Zn(2+)</name>
        <dbReference type="ChEBI" id="CHEBI:29105"/>
        <note>catalytic</note>
    </ligand>
</feature>
<dbReference type="CDD" id="cd07343">
    <property type="entry name" value="M48A_Zmpste24p_like"/>
    <property type="match status" value="1"/>
</dbReference>
<dbReference type="FunFam" id="3.30.2010.10:FF:000002">
    <property type="entry name" value="CAAX prenyl protease"/>
    <property type="match status" value="1"/>
</dbReference>
<feature type="transmembrane region" description="Helical" evidence="13">
    <location>
        <begin position="161"/>
        <end position="183"/>
    </location>
</feature>
<evidence type="ECO:0000256" key="8">
    <source>
        <dbReference type="ARBA" id="ARBA00022989"/>
    </source>
</evidence>
<dbReference type="EMBL" id="NSJF01000001">
    <property type="protein sequence ID" value="PAT36235.1"/>
    <property type="molecule type" value="Genomic_DNA"/>
</dbReference>
<dbReference type="GO" id="GO:0004222">
    <property type="term" value="F:metalloendopeptidase activity"/>
    <property type="evidence" value="ECO:0007669"/>
    <property type="project" value="InterPro"/>
</dbReference>
<comment type="cofactor">
    <cofactor evidence="12">
        <name>Zn(2+)</name>
        <dbReference type="ChEBI" id="CHEBI:29105"/>
    </cofactor>
    <text evidence="12">Binds 1 zinc ion per subunit.</text>
</comment>
<evidence type="ECO:0000313" key="16">
    <source>
        <dbReference type="EMBL" id="PAT36235.1"/>
    </source>
</evidence>
<dbReference type="PANTHER" id="PTHR10120">
    <property type="entry name" value="CAAX PRENYL PROTEASE 1"/>
    <property type="match status" value="1"/>
</dbReference>
<dbReference type="Pfam" id="PF16491">
    <property type="entry name" value="Peptidase_M48_N"/>
    <property type="match status" value="1"/>
</dbReference>
<evidence type="ECO:0000256" key="4">
    <source>
        <dbReference type="ARBA" id="ARBA00022723"/>
    </source>
</evidence>
<evidence type="ECO:0000256" key="9">
    <source>
        <dbReference type="ARBA" id="ARBA00023049"/>
    </source>
</evidence>
<evidence type="ECO:0000256" key="13">
    <source>
        <dbReference type="SAM" id="Phobius"/>
    </source>
</evidence>
<feature type="domain" description="CAAX prenyl protease 1 N-terminal" evidence="15">
    <location>
        <begin position="41"/>
        <end position="219"/>
    </location>
</feature>
<evidence type="ECO:0000256" key="7">
    <source>
        <dbReference type="ARBA" id="ARBA00022833"/>
    </source>
</evidence>
<keyword evidence="2" id="KW-0645">Protease</keyword>
<evidence type="ECO:0000259" key="14">
    <source>
        <dbReference type="Pfam" id="PF01435"/>
    </source>
</evidence>
<keyword evidence="8 13" id="KW-1133">Transmembrane helix</keyword>
<feature type="transmembrane region" description="Helical" evidence="13">
    <location>
        <begin position="118"/>
        <end position="141"/>
    </location>
</feature>
<feature type="transmembrane region" description="Helical" evidence="13">
    <location>
        <begin position="189"/>
        <end position="209"/>
    </location>
</feature>
<evidence type="ECO:0000256" key="11">
    <source>
        <dbReference type="PIRSR" id="PIRSR627057-1"/>
    </source>
</evidence>
<feature type="binding site" evidence="12">
    <location>
        <position position="292"/>
    </location>
    <ligand>
        <name>Zn(2+)</name>
        <dbReference type="ChEBI" id="CHEBI:29105"/>
        <note>catalytic</note>
    </ligand>
</feature>
<keyword evidence="6" id="KW-0256">Endoplasmic reticulum</keyword>
<organism evidence="16 17">
    <name type="scientific">Vandammella animalimorsus</name>
    <dbReference type="NCBI Taxonomy" id="2029117"/>
    <lineage>
        <taxon>Bacteria</taxon>
        <taxon>Pseudomonadati</taxon>
        <taxon>Pseudomonadota</taxon>
        <taxon>Betaproteobacteria</taxon>
        <taxon>Burkholderiales</taxon>
        <taxon>Comamonadaceae</taxon>
        <taxon>Vandammella</taxon>
    </lineage>
</organism>
<evidence type="ECO:0000259" key="15">
    <source>
        <dbReference type="Pfam" id="PF16491"/>
    </source>
</evidence>
<name>A0A2A2ACI6_9BURK</name>
<proteinExistence type="predicted"/>
<dbReference type="Pfam" id="PF01435">
    <property type="entry name" value="Peptidase_M48"/>
    <property type="match status" value="1"/>
</dbReference>
<feature type="binding site" evidence="12">
    <location>
        <position position="381"/>
    </location>
    <ligand>
        <name>Zn(2+)</name>
        <dbReference type="ChEBI" id="CHEBI:29105"/>
        <note>catalytic</note>
    </ligand>
</feature>
<dbReference type="GO" id="GO:0046872">
    <property type="term" value="F:metal ion binding"/>
    <property type="evidence" value="ECO:0007669"/>
    <property type="project" value="UniProtKB-KW"/>
</dbReference>
<comment type="caution">
    <text evidence="16">The sequence shown here is derived from an EMBL/GenBank/DDBJ whole genome shotgun (WGS) entry which is preliminary data.</text>
</comment>
<feature type="transmembrane region" description="Helical" evidence="13">
    <location>
        <begin position="85"/>
        <end position="106"/>
    </location>
</feature>
<gene>
    <name evidence="16" type="ORF">CK620_03270</name>
</gene>
<evidence type="ECO:0000313" key="17">
    <source>
        <dbReference type="Proteomes" id="UP000217999"/>
    </source>
</evidence>
<feature type="transmembrane region" description="Helical" evidence="13">
    <location>
        <begin position="352"/>
        <end position="373"/>
    </location>
</feature>
<feature type="active site" description="Proton donor" evidence="11">
    <location>
        <position position="385"/>
    </location>
</feature>
<dbReference type="Proteomes" id="UP000217999">
    <property type="component" value="Unassembled WGS sequence"/>
</dbReference>
<dbReference type="GO" id="GO:0071586">
    <property type="term" value="P:CAAX-box protein processing"/>
    <property type="evidence" value="ECO:0007669"/>
    <property type="project" value="InterPro"/>
</dbReference>
<keyword evidence="5" id="KW-0378">Hydrolase</keyword>
<evidence type="ECO:0000256" key="10">
    <source>
        <dbReference type="ARBA" id="ARBA00023136"/>
    </source>
</evidence>
<evidence type="ECO:0000256" key="1">
    <source>
        <dbReference type="ARBA" id="ARBA00004477"/>
    </source>
</evidence>
<keyword evidence="10 13" id="KW-0472">Membrane</keyword>
<evidence type="ECO:0000256" key="2">
    <source>
        <dbReference type="ARBA" id="ARBA00022670"/>
    </source>
</evidence>
<evidence type="ECO:0000256" key="5">
    <source>
        <dbReference type="ARBA" id="ARBA00022801"/>
    </source>
</evidence>
<feature type="transmembrane region" description="Helical" evidence="13">
    <location>
        <begin position="306"/>
        <end position="324"/>
    </location>
</feature>
<evidence type="ECO:0000256" key="6">
    <source>
        <dbReference type="ARBA" id="ARBA00022824"/>
    </source>
</evidence>
<feature type="transmembrane region" description="Helical" evidence="13">
    <location>
        <begin position="12"/>
        <end position="37"/>
    </location>
</feature>
<dbReference type="AlphaFoldDB" id="A0A2A2ACI6"/>
<comment type="subcellular location">
    <subcellularLocation>
        <location evidence="1">Endoplasmic reticulum membrane</location>
        <topology evidence="1">Multi-pass membrane protein</topology>
    </subcellularLocation>
</comment>
<dbReference type="InterPro" id="IPR027057">
    <property type="entry name" value="CAXX_Prtase_1"/>
</dbReference>
<keyword evidence="9" id="KW-0482">Metalloprotease</keyword>
<evidence type="ECO:0000256" key="12">
    <source>
        <dbReference type="PIRSR" id="PIRSR627057-2"/>
    </source>
</evidence>